<dbReference type="STRING" id="45351.A7RLY4"/>
<dbReference type="InterPro" id="IPR001212">
    <property type="entry name" value="Somatomedin_B_dom"/>
</dbReference>
<evidence type="ECO:0000259" key="5">
    <source>
        <dbReference type="PROSITE" id="PS50958"/>
    </source>
</evidence>
<keyword evidence="1 4" id="KW-0732">Signal</keyword>
<dbReference type="FunFam" id="2.20.100.10:FF:000019">
    <property type="entry name" value="Thrombospondin type 1 domain containing 7A"/>
    <property type="match status" value="1"/>
</dbReference>
<dbReference type="PROSITE" id="PS50092">
    <property type="entry name" value="TSP1"/>
    <property type="match status" value="1"/>
</dbReference>
<dbReference type="KEGG" id="nve:5519594"/>
<feature type="domain" description="SMB" evidence="5">
    <location>
        <begin position="39"/>
        <end position="86"/>
    </location>
</feature>
<proteinExistence type="predicted"/>
<accession>A7RLY4</accession>
<protein>
    <recommendedName>
        <fullName evidence="5">SMB domain-containing protein</fullName>
    </recommendedName>
</protein>
<dbReference type="InterPro" id="IPR056801">
    <property type="entry name" value="SBSPON_C"/>
</dbReference>
<evidence type="ECO:0000313" key="7">
    <source>
        <dbReference type="Proteomes" id="UP000001593"/>
    </source>
</evidence>
<feature type="chain" id="PRO_5002711888" description="SMB domain-containing protein" evidence="4">
    <location>
        <begin position="23"/>
        <end position="277"/>
    </location>
</feature>
<name>A7RLY4_NEMVE</name>
<feature type="signal peptide" evidence="4">
    <location>
        <begin position="1"/>
        <end position="22"/>
    </location>
</feature>
<dbReference type="PANTHER" id="PTHR20920:SF5">
    <property type="entry name" value="SMB DOMAIN-CONTAINING PROTEIN"/>
    <property type="match status" value="1"/>
</dbReference>
<dbReference type="EMBL" id="DS469519">
    <property type="protein sequence ID" value="EDO47504.1"/>
    <property type="molecule type" value="Genomic_DNA"/>
</dbReference>
<keyword evidence="3" id="KW-0325">Glycoprotein</keyword>
<dbReference type="eggNOG" id="ENOG502QV8I">
    <property type="taxonomic scope" value="Eukaryota"/>
</dbReference>
<dbReference type="OMA" id="TRDCCED"/>
<dbReference type="InterPro" id="IPR036383">
    <property type="entry name" value="TSP1_rpt_sf"/>
</dbReference>
<dbReference type="PhylomeDB" id="A7RLY4"/>
<evidence type="ECO:0000256" key="1">
    <source>
        <dbReference type="ARBA" id="ARBA00022729"/>
    </source>
</evidence>
<dbReference type="InterPro" id="IPR039942">
    <property type="entry name" value="SBSPO"/>
</dbReference>
<dbReference type="Pfam" id="PF19028">
    <property type="entry name" value="TSP1_spondin"/>
    <property type="match status" value="1"/>
</dbReference>
<dbReference type="HOGENOM" id="CLU_058116_1_0_1"/>
<gene>
    <name evidence="6" type="ORF">NEMVEDRAFT_v1g226328</name>
</gene>
<dbReference type="InterPro" id="IPR000884">
    <property type="entry name" value="TSP1_rpt"/>
</dbReference>
<reference evidence="6 7" key="1">
    <citation type="journal article" date="2007" name="Science">
        <title>Sea anemone genome reveals ancestral eumetazoan gene repertoire and genomic organization.</title>
        <authorList>
            <person name="Putnam N.H."/>
            <person name="Srivastava M."/>
            <person name="Hellsten U."/>
            <person name="Dirks B."/>
            <person name="Chapman J."/>
            <person name="Salamov A."/>
            <person name="Terry A."/>
            <person name="Shapiro H."/>
            <person name="Lindquist E."/>
            <person name="Kapitonov V.V."/>
            <person name="Jurka J."/>
            <person name="Genikhovich G."/>
            <person name="Grigoriev I.V."/>
            <person name="Lucas S.M."/>
            <person name="Steele R.E."/>
            <person name="Finnerty J.R."/>
            <person name="Technau U."/>
            <person name="Martindale M.Q."/>
            <person name="Rokhsar D.S."/>
        </authorList>
    </citation>
    <scope>NUCLEOTIDE SEQUENCE [LARGE SCALE GENOMIC DNA]</scope>
    <source>
        <strain evidence="7">CH2 X CH6</strain>
    </source>
</reference>
<dbReference type="InterPro" id="IPR044004">
    <property type="entry name" value="TSP1_spondin_dom"/>
</dbReference>
<dbReference type="Pfam" id="PF25031">
    <property type="entry name" value="SBSPON_C"/>
    <property type="match status" value="1"/>
</dbReference>
<dbReference type="Proteomes" id="UP000001593">
    <property type="component" value="Unassembled WGS sequence"/>
</dbReference>
<dbReference type="PANTHER" id="PTHR20920">
    <property type="entry name" value="RPE-SPONDIN"/>
    <property type="match status" value="1"/>
</dbReference>
<dbReference type="InParanoid" id="A7RLY4"/>
<dbReference type="PROSITE" id="PS50958">
    <property type="entry name" value="SMB_2"/>
    <property type="match status" value="1"/>
</dbReference>
<dbReference type="Gene3D" id="2.20.100.10">
    <property type="entry name" value="Thrombospondin type-1 (TSP1) repeat"/>
    <property type="match status" value="1"/>
</dbReference>
<dbReference type="SUPFAM" id="SSF82895">
    <property type="entry name" value="TSP-1 type 1 repeat"/>
    <property type="match status" value="1"/>
</dbReference>
<evidence type="ECO:0000256" key="3">
    <source>
        <dbReference type="ARBA" id="ARBA00023180"/>
    </source>
</evidence>
<keyword evidence="7" id="KW-1185">Reference proteome</keyword>
<evidence type="ECO:0000256" key="2">
    <source>
        <dbReference type="ARBA" id="ARBA00023157"/>
    </source>
</evidence>
<dbReference type="AlphaFoldDB" id="A7RLY4"/>
<keyword evidence="2" id="KW-1015">Disulfide bond</keyword>
<organism evidence="6 7">
    <name type="scientific">Nematostella vectensis</name>
    <name type="common">Starlet sea anemone</name>
    <dbReference type="NCBI Taxonomy" id="45351"/>
    <lineage>
        <taxon>Eukaryota</taxon>
        <taxon>Metazoa</taxon>
        <taxon>Cnidaria</taxon>
        <taxon>Anthozoa</taxon>
        <taxon>Hexacorallia</taxon>
        <taxon>Actiniaria</taxon>
        <taxon>Edwardsiidae</taxon>
        <taxon>Nematostella</taxon>
    </lineage>
</organism>
<evidence type="ECO:0000256" key="4">
    <source>
        <dbReference type="SAM" id="SignalP"/>
    </source>
</evidence>
<sequence>MMRHSCTVVLLIVAVCLATVAAQCDQRDRGGPLTCCKGRNSTCAVERFDEEESRPSNRPKVCFCDEFCEPAGDCCPDFKAVKEECKLQGVQDCVVSTWSRWSPCSHRCGVGMRKRSRRVIVRPSQRGGKECPPLRQKRGCFLEHCGKESGLANILPKIYKRLPNQYEEILPAKKSLTLRQEKEERPSYCTLFKIESKHPYCQGTWASQLDPKKPVCVECQSSAMNKHGNCKGHGVTGELTSWFAVDIYSCHGEWIRLGPKMSPCKCDSKDFNNYIFV</sequence>
<dbReference type="SMART" id="SM00209">
    <property type="entry name" value="TSP1"/>
    <property type="match status" value="1"/>
</dbReference>
<evidence type="ECO:0000313" key="6">
    <source>
        <dbReference type="EMBL" id="EDO47504.1"/>
    </source>
</evidence>
<dbReference type="OrthoDB" id="98591at2759"/>